<evidence type="ECO:0008006" key="13">
    <source>
        <dbReference type="Google" id="ProtNLM"/>
    </source>
</evidence>
<dbReference type="GO" id="GO:0005506">
    <property type="term" value="F:iron ion binding"/>
    <property type="evidence" value="ECO:0007669"/>
    <property type="project" value="InterPro"/>
</dbReference>
<dbReference type="InterPro" id="IPR017972">
    <property type="entry name" value="Cyt_P450_CS"/>
</dbReference>
<keyword evidence="4 8" id="KW-0479">Metal-binding</keyword>
<dbReference type="AlphaFoldDB" id="A0A7J6IBP1"/>
<organism evidence="11 12">
    <name type="scientific">Cannabis sativa</name>
    <name type="common">Hemp</name>
    <name type="synonym">Marijuana</name>
    <dbReference type="NCBI Taxonomy" id="3483"/>
    <lineage>
        <taxon>Eukaryota</taxon>
        <taxon>Viridiplantae</taxon>
        <taxon>Streptophyta</taxon>
        <taxon>Embryophyta</taxon>
        <taxon>Tracheophyta</taxon>
        <taxon>Spermatophyta</taxon>
        <taxon>Magnoliopsida</taxon>
        <taxon>eudicotyledons</taxon>
        <taxon>Gunneridae</taxon>
        <taxon>Pentapetalae</taxon>
        <taxon>rosids</taxon>
        <taxon>fabids</taxon>
        <taxon>Rosales</taxon>
        <taxon>Cannabaceae</taxon>
        <taxon>Cannabis</taxon>
    </lineage>
</organism>
<dbReference type="PRINTS" id="PR00385">
    <property type="entry name" value="P450"/>
</dbReference>
<keyword evidence="5 9" id="KW-0560">Oxidoreductase</keyword>
<proteinExistence type="inferred from homology"/>
<dbReference type="GO" id="GO:0020037">
    <property type="term" value="F:heme binding"/>
    <property type="evidence" value="ECO:0007669"/>
    <property type="project" value="InterPro"/>
</dbReference>
<keyword evidence="12" id="KW-1185">Reference proteome</keyword>
<dbReference type="EMBL" id="JAATIQ010000001">
    <property type="protein sequence ID" value="KAF4404927.1"/>
    <property type="molecule type" value="Genomic_DNA"/>
</dbReference>
<comment type="similarity">
    <text evidence="2 9">Belongs to the cytochrome P450 family.</text>
</comment>
<evidence type="ECO:0000256" key="6">
    <source>
        <dbReference type="ARBA" id="ARBA00023004"/>
    </source>
</evidence>
<accession>A0A7J6IBP1</accession>
<evidence type="ECO:0000256" key="5">
    <source>
        <dbReference type="ARBA" id="ARBA00023002"/>
    </source>
</evidence>
<dbReference type="PROSITE" id="PS00086">
    <property type="entry name" value="CYTOCHROME_P450"/>
    <property type="match status" value="2"/>
</dbReference>
<keyword evidence="3 8" id="KW-0349">Heme</keyword>
<comment type="cofactor">
    <cofactor evidence="1 8">
        <name>heme</name>
        <dbReference type="ChEBI" id="CHEBI:30413"/>
    </cofactor>
</comment>
<gene>
    <name evidence="11" type="ORF">G4B88_006313</name>
</gene>
<dbReference type="GO" id="GO:0016705">
    <property type="term" value="F:oxidoreductase activity, acting on paired donors, with incorporation or reduction of molecular oxygen"/>
    <property type="evidence" value="ECO:0007669"/>
    <property type="project" value="InterPro"/>
</dbReference>
<sequence>MWLLLPIVLFLTLFFLVKNKIKANNEIRPNLPPAPPKLPIIGNLHQLGSLPHISLWKLSKTYGHVMGLHFGTVPAIVVSSAEAAKEVLKTNDLACCNRPPLAGSSKLSYNNVDMSFSPYGEHWRQMRRLCAIKLFSSKSVQSFEFIRDEEIDSLNDFLNRSSVSATPVNLSVKMSTLMASMTFRTAFGKRFSECGLDSDVFEDMVRRAMGVLRTFAASDLFPQFSWSWIIDRVTGVHAKFEKIFHEMDDFFRVVIDEHLNKTPEDEKEDIVDLLLSIETGQYDSGEIHFTRDCSKAILMDIFLAGVDTAALTVTWAMAELAKNPRVMKKVQDEIRSYCSKKTQVKITESDINQLDYLKMVVKETLRLHPAAPLLLPRECISQFKVGGYQVYPKTLIQVNVWAIGRDPNYWHNPEEFFPERFVDNPIDFKGQQFEYLPFGGGRRGCPGIVMALTMVERTLANLLCGFDWKLPDGMMETDIDMEEASGLTTFIDNSIDFKGQQFEYLPFGGGRRGCPGIVMALTMVERTLANLLCGFDWKLPDGMMETDIDMEEASGLTTFKKSPLKLVPVSYQWPLISDLQT</sequence>
<feature type="binding site" description="axial binding residue" evidence="8">
    <location>
        <position position="445"/>
    </location>
    <ligand>
        <name>heme</name>
        <dbReference type="ChEBI" id="CHEBI:30413"/>
    </ligand>
    <ligandPart>
        <name>Fe</name>
        <dbReference type="ChEBI" id="CHEBI:18248"/>
    </ligandPart>
</feature>
<dbReference type="Proteomes" id="UP000583929">
    <property type="component" value="Unassembled WGS sequence"/>
</dbReference>
<evidence type="ECO:0000256" key="10">
    <source>
        <dbReference type="SAM" id="SignalP"/>
    </source>
</evidence>
<dbReference type="PANTHER" id="PTHR47955:SF19">
    <property type="entry name" value="CYTOCHROME P450 71A9-LIKE ISOFORM X1"/>
    <property type="match status" value="1"/>
</dbReference>
<evidence type="ECO:0000256" key="7">
    <source>
        <dbReference type="ARBA" id="ARBA00023033"/>
    </source>
</evidence>
<reference evidence="11 12" key="1">
    <citation type="journal article" date="2020" name="bioRxiv">
        <title>Sequence and annotation of 42 cannabis genomes reveals extensive copy number variation in cannabinoid synthesis and pathogen resistance genes.</title>
        <authorList>
            <person name="Mckernan K.J."/>
            <person name="Helbert Y."/>
            <person name="Kane L.T."/>
            <person name="Ebling H."/>
            <person name="Zhang L."/>
            <person name="Liu B."/>
            <person name="Eaton Z."/>
            <person name="Mclaughlin S."/>
            <person name="Kingan S."/>
            <person name="Baybayan P."/>
            <person name="Concepcion G."/>
            <person name="Jordan M."/>
            <person name="Riva A."/>
            <person name="Barbazuk W."/>
            <person name="Harkins T."/>
        </authorList>
    </citation>
    <scope>NUCLEOTIDE SEQUENCE [LARGE SCALE GENOMIC DNA]</scope>
    <source>
        <strain evidence="12">cv. Jamaican Lion 4</strain>
        <tissue evidence="11">Leaf</tissue>
    </source>
</reference>
<dbReference type="InterPro" id="IPR002401">
    <property type="entry name" value="Cyt_P450_E_grp-I"/>
</dbReference>
<dbReference type="Pfam" id="PF00067">
    <property type="entry name" value="p450"/>
    <property type="match status" value="2"/>
</dbReference>
<dbReference type="InterPro" id="IPR036396">
    <property type="entry name" value="Cyt_P450_sf"/>
</dbReference>
<evidence type="ECO:0000256" key="2">
    <source>
        <dbReference type="ARBA" id="ARBA00010617"/>
    </source>
</evidence>
<feature type="chain" id="PRO_5029780451" description="Cytochrome P450" evidence="10">
    <location>
        <begin position="24"/>
        <end position="581"/>
    </location>
</feature>
<keyword evidence="6 8" id="KW-0408">Iron</keyword>
<dbReference type="GO" id="GO:0004497">
    <property type="term" value="F:monooxygenase activity"/>
    <property type="evidence" value="ECO:0007669"/>
    <property type="project" value="UniProtKB-KW"/>
</dbReference>
<name>A0A7J6IBP1_CANSA</name>
<dbReference type="FunFam" id="1.10.630.10:FF:000011">
    <property type="entry name" value="Cytochrome P450 83B1"/>
    <property type="match status" value="1"/>
</dbReference>
<keyword evidence="10" id="KW-0732">Signal</keyword>
<protein>
    <recommendedName>
        <fullName evidence="13">Cytochrome P450</fullName>
    </recommendedName>
</protein>
<dbReference type="InterPro" id="IPR001128">
    <property type="entry name" value="Cyt_P450"/>
</dbReference>
<dbReference type="PANTHER" id="PTHR47955">
    <property type="entry name" value="CYTOCHROME P450 FAMILY 71 PROTEIN"/>
    <property type="match status" value="1"/>
</dbReference>
<evidence type="ECO:0000256" key="8">
    <source>
        <dbReference type="PIRSR" id="PIRSR602401-1"/>
    </source>
</evidence>
<dbReference type="CDD" id="cd11072">
    <property type="entry name" value="CYP71-like"/>
    <property type="match status" value="1"/>
</dbReference>
<evidence type="ECO:0000256" key="4">
    <source>
        <dbReference type="ARBA" id="ARBA00022723"/>
    </source>
</evidence>
<comment type="caution">
    <text evidence="11">The sequence shown here is derived from an EMBL/GenBank/DDBJ whole genome shotgun (WGS) entry which is preliminary data.</text>
</comment>
<evidence type="ECO:0000313" key="12">
    <source>
        <dbReference type="Proteomes" id="UP000583929"/>
    </source>
</evidence>
<evidence type="ECO:0000256" key="3">
    <source>
        <dbReference type="ARBA" id="ARBA00022617"/>
    </source>
</evidence>
<evidence type="ECO:0000256" key="9">
    <source>
        <dbReference type="RuleBase" id="RU000461"/>
    </source>
</evidence>
<dbReference type="PRINTS" id="PR00463">
    <property type="entry name" value="EP450I"/>
</dbReference>
<evidence type="ECO:0000313" key="11">
    <source>
        <dbReference type="EMBL" id="KAF4404927.1"/>
    </source>
</evidence>
<dbReference type="Gene3D" id="1.10.630.10">
    <property type="entry name" value="Cytochrome P450"/>
    <property type="match status" value="2"/>
</dbReference>
<feature type="signal peptide" evidence="10">
    <location>
        <begin position="1"/>
        <end position="23"/>
    </location>
</feature>
<evidence type="ECO:0000256" key="1">
    <source>
        <dbReference type="ARBA" id="ARBA00001971"/>
    </source>
</evidence>
<dbReference type="SUPFAM" id="SSF48264">
    <property type="entry name" value="Cytochrome P450"/>
    <property type="match status" value="2"/>
</dbReference>
<keyword evidence="7 9" id="KW-0503">Monooxygenase</keyword>